<organism evidence="2 3">
    <name type="scientific">Halarchaeum rubridurum</name>
    <dbReference type="NCBI Taxonomy" id="489911"/>
    <lineage>
        <taxon>Archaea</taxon>
        <taxon>Methanobacteriati</taxon>
        <taxon>Methanobacteriota</taxon>
        <taxon>Stenosarchaea group</taxon>
        <taxon>Halobacteria</taxon>
        <taxon>Halobacteriales</taxon>
        <taxon>Halobacteriaceae</taxon>
    </lineage>
</organism>
<feature type="region of interest" description="Disordered" evidence="1">
    <location>
        <begin position="25"/>
        <end position="48"/>
    </location>
</feature>
<dbReference type="InterPro" id="IPR014937">
    <property type="entry name" value="DUF1810"/>
</dbReference>
<dbReference type="InterPro" id="IPR036287">
    <property type="entry name" value="Rv1873-like_sf"/>
</dbReference>
<proteinExistence type="predicted"/>
<gene>
    <name evidence="2" type="ORF">J2752_000177</name>
</gene>
<dbReference type="Gene3D" id="1.25.40.380">
    <property type="entry name" value="Protein of unknown function DUF1810"/>
    <property type="match status" value="1"/>
</dbReference>
<protein>
    <submittedName>
        <fullName evidence="2">Uncharacterized protein (DUF1810 family)</fullName>
    </submittedName>
</protein>
<comment type="caution">
    <text evidence="2">The sequence shown here is derived from an EMBL/GenBank/DDBJ whole genome shotgun (WGS) entry which is preliminary data.</text>
</comment>
<dbReference type="Proteomes" id="UP000765891">
    <property type="component" value="Unassembled WGS sequence"/>
</dbReference>
<dbReference type="SUPFAM" id="SSF53335">
    <property type="entry name" value="S-adenosyl-L-methionine-dependent methyltransferases"/>
    <property type="match status" value="1"/>
</dbReference>
<evidence type="ECO:0000313" key="2">
    <source>
        <dbReference type="EMBL" id="MBP1953296.1"/>
    </source>
</evidence>
<evidence type="ECO:0000256" key="1">
    <source>
        <dbReference type="SAM" id="MobiDB-lite"/>
    </source>
</evidence>
<dbReference type="AlphaFoldDB" id="A0A8T4GIC2"/>
<accession>A0A8T4GIC2</accession>
<dbReference type="EMBL" id="JAGGKO010000001">
    <property type="protein sequence ID" value="MBP1953296.1"/>
    <property type="molecule type" value="Genomic_DNA"/>
</dbReference>
<evidence type="ECO:0000313" key="3">
    <source>
        <dbReference type="Proteomes" id="UP000765891"/>
    </source>
</evidence>
<dbReference type="InterPro" id="IPR029063">
    <property type="entry name" value="SAM-dependent_MTases_sf"/>
</dbReference>
<feature type="compositionally biased region" description="Polar residues" evidence="1">
    <location>
        <begin position="25"/>
        <end position="40"/>
    </location>
</feature>
<dbReference type="SUPFAM" id="SSF140736">
    <property type="entry name" value="Rv1873-like"/>
    <property type="match status" value="1"/>
</dbReference>
<dbReference type="RefSeq" id="WP_229732339.1">
    <property type="nucleotide sequence ID" value="NZ_BMOO01000003.1"/>
</dbReference>
<sequence>MRGGADFTGSIRTLSPATCRGSRVTRFSQCSSRPSSTSASIEPGTLPPLTTPIREAFRTADRELETPAFAETVLDDIAFRLDDRALQRVLDARDRFLDARYPAVAIGRLFEAVTSTEARQRLGQFYTPRWLRDLMRTWVPGDASTLLDIGVGAGSLSTPFHPRFEVSAEPNRIVGIGRSRRAQRYGIASREEAAAYLAHETLGPRLRECTRIVNGLTGRSANDIFGSPDDLTFRSSMTLFDAVGDDPEPFETALEQYYDGEPDPKTLELLSEP</sequence>
<reference evidence="2" key="1">
    <citation type="submission" date="2021-03" db="EMBL/GenBank/DDBJ databases">
        <title>Genomic Encyclopedia of Type Strains, Phase IV (KMG-IV): sequencing the most valuable type-strain genomes for metagenomic binning, comparative biology and taxonomic classification.</title>
        <authorList>
            <person name="Goeker M."/>
        </authorList>
    </citation>
    <scope>NUCLEOTIDE SEQUENCE</scope>
    <source>
        <strain evidence="2">DSM 22443</strain>
    </source>
</reference>
<dbReference type="Pfam" id="PF08837">
    <property type="entry name" value="DUF1810"/>
    <property type="match status" value="1"/>
</dbReference>
<name>A0A8T4GIC2_9EURY</name>